<dbReference type="Pfam" id="PF13656">
    <property type="entry name" value="RNA_pol_L_2"/>
    <property type="match status" value="1"/>
</dbReference>
<evidence type="ECO:0000256" key="5">
    <source>
        <dbReference type="SAM" id="MobiDB-lite"/>
    </source>
</evidence>
<dbReference type="HAMAP" id="MF_00261">
    <property type="entry name" value="RNApol_arch_Rpo11"/>
    <property type="match status" value="1"/>
</dbReference>
<evidence type="ECO:0000256" key="4">
    <source>
        <dbReference type="ARBA" id="ARBA00023163"/>
    </source>
</evidence>
<dbReference type="InterPro" id="IPR050518">
    <property type="entry name" value="Rpo3/RPB3_RNA_Pol_subunit"/>
</dbReference>
<evidence type="ECO:0000259" key="6">
    <source>
        <dbReference type="Pfam" id="PF13656"/>
    </source>
</evidence>
<feature type="region of interest" description="Disordered" evidence="5">
    <location>
        <begin position="96"/>
        <end position="154"/>
    </location>
</feature>
<dbReference type="PANTHER" id="PTHR11800">
    <property type="entry name" value="DNA-DIRECTED RNA POLYMERASE"/>
    <property type="match status" value="1"/>
</dbReference>
<dbReference type="EMBL" id="MN739800">
    <property type="protein sequence ID" value="QHT26675.1"/>
    <property type="molecule type" value="Genomic_DNA"/>
</dbReference>
<dbReference type="InterPro" id="IPR022905">
    <property type="entry name" value="Rpo11-like"/>
</dbReference>
<feature type="compositionally biased region" description="Acidic residues" evidence="5">
    <location>
        <begin position="134"/>
        <end position="151"/>
    </location>
</feature>
<dbReference type="InterPro" id="IPR036603">
    <property type="entry name" value="RBP11-like"/>
</dbReference>
<sequence>MIKINKIDFKILNQDNELGDSRLVFNMKGSNINYIVMNTIRRTILSDIPILAFTNFKIDKNTSIFHNNYLKLRILHLPVWGIENTVNYINDKENKTSDNEEINFNNDNDELNDIDNINYNNDDISDNDEKNDNNEEINADSIEEINDDSNEDDNKKELSTIKHLSMFVNYKNKSNNIISVTTNDAKFYYDENIIKSPYKNNIQIVKLQPGQEITFTVITSIGTESSDTIYSAVSIATYIQNDPNNFDFIFESRGQLTEKRILIVAIINIIRRIKNFYKILKENKNSQSFDNSLDEFKGTIEINNEDHTLGNLITRGLQEHKDVLSAGYNLPHPLIKKVIFNYSIKKDSNIKSIMKDVVDYYCELFEKIRKNFETIN</sequence>
<dbReference type="AlphaFoldDB" id="A0A6C0EH74"/>
<dbReference type="InterPro" id="IPR036643">
    <property type="entry name" value="RNApol_insert_sf"/>
</dbReference>
<evidence type="ECO:0000256" key="2">
    <source>
        <dbReference type="ARBA" id="ARBA00022478"/>
    </source>
</evidence>
<dbReference type="GO" id="GO:0003899">
    <property type="term" value="F:DNA-directed RNA polymerase activity"/>
    <property type="evidence" value="ECO:0007669"/>
    <property type="project" value="InterPro"/>
</dbReference>
<dbReference type="PANTHER" id="PTHR11800:SF2">
    <property type="entry name" value="DNA-DIRECTED RNA POLYMERASE II SUBUNIT RPB3"/>
    <property type="match status" value="1"/>
</dbReference>
<dbReference type="InterPro" id="IPR008193">
    <property type="entry name" value="RNA_pol_Rpb11_13-16kDa_CS"/>
</dbReference>
<protein>
    <recommendedName>
        <fullName evidence="6">DNA-directed RNA polymerase RBP11-like dimerisation domain-containing protein</fullName>
    </recommendedName>
</protein>
<name>A0A6C0EH74_9ZZZZ</name>
<evidence type="ECO:0000256" key="1">
    <source>
        <dbReference type="ARBA" id="ARBA00004328"/>
    </source>
</evidence>
<keyword evidence="2" id="KW-0240">DNA-directed RNA polymerase</keyword>
<accession>A0A6C0EH74</accession>
<dbReference type="InterPro" id="IPR009025">
    <property type="entry name" value="RBP11-like_dimer"/>
</dbReference>
<reference evidence="7" key="1">
    <citation type="journal article" date="2020" name="Nature">
        <title>Giant virus diversity and host interactions through global metagenomics.</title>
        <authorList>
            <person name="Schulz F."/>
            <person name="Roux S."/>
            <person name="Paez-Espino D."/>
            <person name="Jungbluth S."/>
            <person name="Walsh D.A."/>
            <person name="Denef V.J."/>
            <person name="McMahon K.D."/>
            <person name="Konstantinidis K.T."/>
            <person name="Eloe-Fadrosh E.A."/>
            <person name="Kyrpides N.C."/>
            <person name="Woyke T."/>
        </authorList>
    </citation>
    <scope>NUCLEOTIDE SEQUENCE</scope>
    <source>
        <strain evidence="7">GVMAG-M-3300023179-2</strain>
    </source>
</reference>
<dbReference type="Gene3D" id="2.170.120.12">
    <property type="entry name" value="DNA-directed RNA polymerase, insert domain"/>
    <property type="match status" value="2"/>
</dbReference>
<keyword evidence="3" id="KW-0946">Virion</keyword>
<dbReference type="PROSITE" id="PS01154">
    <property type="entry name" value="RNA_POL_L_13KD"/>
    <property type="match status" value="1"/>
</dbReference>
<dbReference type="GO" id="GO:0044423">
    <property type="term" value="C:virion component"/>
    <property type="evidence" value="ECO:0007669"/>
    <property type="project" value="UniProtKB-KW"/>
</dbReference>
<dbReference type="GO" id="GO:0046983">
    <property type="term" value="F:protein dimerization activity"/>
    <property type="evidence" value="ECO:0007669"/>
    <property type="project" value="InterPro"/>
</dbReference>
<dbReference type="GO" id="GO:0006351">
    <property type="term" value="P:DNA-templated transcription"/>
    <property type="evidence" value="ECO:0007669"/>
    <property type="project" value="InterPro"/>
</dbReference>
<evidence type="ECO:0000256" key="3">
    <source>
        <dbReference type="ARBA" id="ARBA00022844"/>
    </source>
</evidence>
<dbReference type="SUPFAM" id="SSF55257">
    <property type="entry name" value="RBP11-like subunits of RNA polymerase"/>
    <property type="match status" value="2"/>
</dbReference>
<organism evidence="7">
    <name type="scientific">viral metagenome</name>
    <dbReference type="NCBI Taxonomy" id="1070528"/>
    <lineage>
        <taxon>unclassified sequences</taxon>
        <taxon>metagenomes</taxon>
        <taxon>organismal metagenomes</taxon>
    </lineage>
</organism>
<dbReference type="Gene3D" id="3.30.1360.10">
    <property type="entry name" value="RNA polymerase, RBP11-like subunit"/>
    <property type="match status" value="2"/>
</dbReference>
<keyword evidence="4" id="KW-0804">Transcription</keyword>
<evidence type="ECO:0000313" key="7">
    <source>
        <dbReference type="EMBL" id="QHT26675.1"/>
    </source>
</evidence>
<comment type="subcellular location">
    <subcellularLocation>
        <location evidence="1">Virion</location>
    </subcellularLocation>
</comment>
<dbReference type="GO" id="GO:0003677">
    <property type="term" value="F:DNA binding"/>
    <property type="evidence" value="ECO:0007669"/>
    <property type="project" value="InterPro"/>
</dbReference>
<dbReference type="SUPFAM" id="SSF56553">
    <property type="entry name" value="Insert subdomain of RNA polymerase alpha subunit"/>
    <property type="match status" value="1"/>
</dbReference>
<feature type="domain" description="DNA-directed RNA polymerase RBP11-like dimerisation" evidence="6">
    <location>
        <begin position="299"/>
        <end position="370"/>
    </location>
</feature>
<proteinExistence type="inferred from homology"/>
<dbReference type="GO" id="GO:0000428">
    <property type="term" value="C:DNA-directed RNA polymerase complex"/>
    <property type="evidence" value="ECO:0007669"/>
    <property type="project" value="UniProtKB-KW"/>
</dbReference>